<dbReference type="InterPro" id="IPR046537">
    <property type="entry name" value="DUF6602"/>
</dbReference>
<dbReference type="EMBL" id="HG315671">
    <property type="protein sequence ID" value="CDF79298.1"/>
    <property type="molecule type" value="Genomic_DNA"/>
</dbReference>
<reference evidence="2 3" key="1">
    <citation type="journal article" date="2013" name="Appl. Environ. Microbiol.">
        <title>The genome of the alga-associated marine flavobacterium Formosa agariphila KMM 3901T reveals a broad potential for degradation of algal polysaccharides.</title>
        <authorList>
            <person name="Mann A.J."/>
            <person name="Hahnke R.L."/>
            <person name="Huang S."/>
            <person name="Werner J."/>
            <person name="Xing P."/>
            <person name="Barbeyron T."/>
            <person name="Huettel B."/>
            <person name="Stueber K."/>
            <person name="Reinhardt R."/>
            <person name="Harder J."/>
            <person name="Gloeckner F.O."/>
            <person name="Amann R.I."/>
            <person name="Teeling H."/>
        </authorList>
    </citation>
    <scope>NUCLEOTIDE SEQUENCE [LARGE SCALE GENOMIC DNA]</scope>
    <source>
        <strain evidence="3">DSM 15362 / KCTC 12365 / LMG 23005 / KMM 3901</strain>
    </source>
</reference>
<dbReference type="Pfam" id="PF20247">
    <property type="entry name" value="DUF6602"/>
    <property type="match status" value="1"/>
</dbReference>
<feature type="domain" description="DUF6602" evidence="1">
    <location>
        <begin position="24"/>
        <end position="134"/>
    </location>
</feature>
<keyword evidence="3" id="KW-1185">Reference proteome</keyword>
<dbReference type="Proteomes" id="UP000016160">
    <property type="component" value="Chromosome"/>
</dbReference>
<dbReference type="PATRIC" id="fig|1347342.6.peg.1593"/>
<evidence type="ECO:0000313" key="2">
    <source>
        <dbReference type="EMBL" id="CDF79298.1"/>
    </source>
</evidence>
<dbReference type="AlphaFoldDB" id="T2KLJ1"/>
<dbReference type="OrthoDB" id="337432at2"/>
<dbReference type="CDD" id="cd21173">
    <property type="entry name" value="NucC-like"/>
    <property type="match status" value="1"/>
</dbReference>
<organism evidence="2 3">
    <name type="scientific">Formosa agariphila (strain DSM 15362 / KCTC 12365 / LMG 23005 / KMM 3901 / M-2Alg 35-1)</name>
    <dbReference type="NCBI Taxonomy" id="1347342"/>
    <lineage>
        <taxon>Bacteria</taxon>
        <taxon>Pseudomonadati</taxon>
        <taxon>Bacteroidota</taxon>
        <taxon>Flavobacteriia</taxon>
        <taxon>Flavobacteriales</taxon>
        <taxon>Flavobacteriaceae</taxon>
        <taxon>Formosa</taxon>
    </lineage>
</organism>
<proteinExistence type="predicted"/>
<evidence type="ECO:0000313" key="3">
    <source>
        <dbReference type="Proteomes" id="UP000016160"/>
    </source>
</evidence>
<gene>
    <name evidence="2" type="ORF">BN863_15860</name>
</gene>
<dbReference type="HOGENOM" id="CLU_975743_0_0_10"/>
<dbReference type="RefSeq" id="WP_051774619.1">
    <property type="nucleotide sequence ID" value="NZ_HG315671.1"/>
</dbReference>
<sequence>MSKYLYDDFIINLSKRITSRLNEISADYNFDYGDEYEIAICELLREFLPTKYGVCRGFVVNKAGQKFGDDIIIYDQVSFPTLKSLNKNDWARKENIPIEAVYCYIEAKYSLDISENPNSNLSKALKQISDVKSLVNEREKYELNKYDPYHFIPKPLNPVFGIPPYRNPIFSLIVSRYVKNGDNRIENLETIKTLINKYVEKYKVTENSPEGIVVGQDNYIFTAIKKYPNNNPTRFIIPYEENIYQSMQKDSNALAIALVHLYAGIDWIRLDKMPWEEIFNDIKNK</sequence>
<dbReference type="STRING" id="1347342.BN863_15860"/>
<evidence type="ECO:0000259" key="1">
    <source>
        <dbReference type="Pfam" id="PF20247"/>
    </source>
</evidence>
<accession>T2KLJ1</accession>
<protein>
    <recommendedName>
        <fullName evidence="1">DUF6602 domain-containing protein</fullName>
    </recommendedName>
</protein>
<name>T2KLJ1_FORAG</name>